<reference evidence="1 2" key="1">
    <citation type="submission" date="2007-08" db="EMBL/GenBank/DDBJ databases">
        <authorList>
            <person name="Fulton L."/>
            <person name="Clifton S."/>
            <person name="Fulton B."/>
            <person name="Xu J."/>
            <person name="Minx P."/>
            <person name="Pepin K.H."/>
            <person name="Johnson M."/>
            <person name="Thiruvilangam P."/>
            <person name="Bhonagiri V."/>
            <person name="Nash W.E."/>
            <person name="Mardis E.R."/>
            <person name="Wilson R.K."/>
        </authorList>
    </citation>
    <scope>NUCLEOTIDE SEQUENCE [LARGE SCALE GENOMIC DNA]</scope>
    <source>
        <strain evidence="2">ATCC BAA-613 / DSM 15670 / CCUG 46953 / JCM 12243 / WAL 16351</strain>
    </source>
</reference>
<evidence type="ECO:0000313" key="1">
    <source>
        <dbReference type="EMBL" id="EDP13030.1"/>
    </source>
</evidence>
<dbReference type="Proteomes" id="UP000005396">
    <property type="component" value="Unassembled WGS sequence"/>
</dbReference>
<dbReference type="AlphaFoldDB" id="A8S3M0"/>
<evidence type="ECO:0000313" key="2">
    <source>
        <dbReference type="Proteomes" id="UP000005396"/>
    </source>
</evidence>
<proteinExistence type="predicted"/>
<comment type="caution">
    <text evidence="1">The sequence shown here is derived from an EMBL/GenBank/DDBJ whole genome shotgun (WGS) entry which is preliminary data.</text>
</comment>
<accession>A8S3M0</accession>
<dbReference type="PaxDb" id="411902-CLOBOL_06662"/>
<protein>
    <submittedName>
        <fullName evidence="1">Uncharacterized protein</fullName>
    </submittedName>
</protein>
<organism evidence="1 2">
    <name type="scientific">Enterocloster bolteae (strain ATCC BAA-613 / DSM 15670 / CCUG 46953 / JCM 12243 / WAL 16351)</name>
    <name type="common">Clostridium bolteae</name>
    <dbReference type="NCBI Taxonomy" id="411902"/>
    <lineage>
        <taxon>Bacteria</taxon>
        <taxon>Bacillati</taxon>
        <taxon>Bacillota</taxon>
        <taxon>Clostridia</taxon>
        <taxon>Lachnospirales</taxon>
        <taxon>Lachnospiraceae</taxon>
        <taxon>Enterocloster</taxon>
    </lineage>
</organism>
<reference evidence="1 2" key="2">
    <citation type="submission" date="2007-09" db="EMBL/GenBank/DDBJ databases">
        <title>Draft genome sequence of Clostridium bolteae (ATCC BAA-613).</title>
        <authorList>
            <person name="Sudarsanam P."/>
            <person name="Ley R."/>
            <person name="Guruge J."/>
            <person name="Turnbaugh P.J."/>
            <person name="Mahowald M."/>
            <person name="Liep D."/>
            <person name="Gordon J."/>
        </authorList>
    </citation>
    <scope>NUCLEOTIDE SEQUENCE [LARGE SCALE GENOMIC DNA]</scope>
    <source>
        <strain evidence="2">ATCC BAA-613 / DSM 15670 / CCUG 46953 / JCM 12243 / WAL 16351</strain>
    </source>
</reference>
<dbReference type="HOGENOM" id="CLU_3342208_0_0_9"/>
<dbReference type="EMBL" id="ABCC02000057">
    <property type="protein sequence ID" value="EDP13030.1"/>
    <property type="molecule type" value="Genomic_DNA"/>
</dbReference>
<sequence length="37" mass="4618">MWYHLHKFDDSFIKDKADYYPHLLLKNTLIYAIYGKR</sequence>
<gene>
    <name evidence="1" type="ORF">CLOBOL_06662</name>
</gene>
<name>A8S3M0_ENTBW</name>